<feature type="active site" evidence="6">
    <location>
        <position position="85"/>
    </location>
</feature>
<dbReference type="AlphaFoldDB" id="A0A087H8E2"/>
<evidence type="ECO:0000313" key="10">
    <source>
        <dbReference type="Proteomes" id="UP000029120"/>
    </source>
</evidence>
<dbReference type="Gramene" id="KFK38394">
    <property type="protein sequence ID" value="KFK38394"/>
    <property type="gene ID" value="AALP_AA3G107600"/>
</dbReference>
<dbReference type="Proteomes" id="UP000029120">
    <property type="component" value="Chromosome 3"/>
</dbReference>
<keyword evidence="7" id="KW-0732">Signal</keyword>
<evidence type="ECO:0000256" key="6">
    <source>
        <dbReference type="PIRSR" id="PIRSR601461-1"/>
    </source>
</evidence>
<evidence type="ECO:0000256" key="5">
    <source>
        <dbReference type="ARBA" id="ARBA00023180"/>
    </source>
</evidence>
<evidence type="ECO:0000259" key="8">
    <source>
        <dbReference type="PROSITE" id="PS51767"/>
    </source>
</evidence>
<comment type="similarity">
    <text evidence="1">Belongs to the peptidase A1 family.</text>
</comment>
<sequence length="407" mass="45197">MKILFLFLVVFLYLCVTPTFTKPSHPFVLKLVRRDTLLAEKYPKLHGTRETNTAISHLSPNRDPPVFLAKVSVGEPPVPQLLYVDTGSSFTWIRCGACNLCEPQLSSYDPVASSTYKIVSCDDGSYETSPALSPVTKTGECHYSQLYFDGSESRGTLAKETIQFETDDAGIYYVSNVEFGCARNITNGFNIGTGLLGLGYEKISILKHFENKFSICFDALSSDDPNSGHSFLALGDGARTTGQSTPLFMRYGHYHLDLEIISVNGRDIPNHLTPIKGNTIIDTGTTILTLAGESYTEVKNHIDKLLEGHDLHSFSDGPLVCYNGTIQHKLSLLPTVSLTFYKGASLELDPTSLFHQFEEDYFCLAVMMSPETHLNIIGTTALQNYNIGFDLEDEKVYMDKISCDYIY</sequence>
<keyword evidence="10" id="KW-1185">Reference proteome</keyword>
<dbReference type="Pfam" id="PF14541">
    <property type="entry name" value="TAXi_C"/>
    <property type="match status" value="1"/>
</dbReference>
<dbReference type="InterPro" id="IPR033121">
    <property type="entry name" value="PEPTIDASE_A1"/>
</dbReference>
<keyword evidence="4" id="KW-0378">Hydrolase</keyword>
<dbReference type="PANTHER" id="PTHR47967:SF13">
    <property type="entry name" value="ASPARTYL PROTEASE UND-RELATED"/>
    <property type="match status" value="1"/>
</dbReference>
<reference evidence="10" key="1">
    <citation type="journal article" date="2015" name="Nat. Plants">
        <title>Genome expansion of Arabis alpina linked with retrotransposition and reduced symmetric DNA methylation.</title>
        <authorList>
            <person name="Willing E.M."/>
            <person name="Rawat V."/>
            <person name="Mandakova T."/>
            <person name="Maumus F."/>
            <person name="James G.V."/>
            <person name="Nordstroem K.J."/>
            <person name="Becker C."/>
            <person name="Warthmann N."/>
            <person name="Chica C."/>
            <person name="Szarzynska B."/>
            <person name="Zytnicki M."/>
            <person name="Albani M.C."/>
            <person name="Kiefer C."/>
            <person name="Bergonzi S."/>
            <person name="Castaings L."/>
            <person name="Mateos J.L."/>
            <person name="Berns M.C."/>
            <person name="Bujdoso N."/>
            <person name="Piofczyk T."/>
            <person name="de Lorenzo L."/>
            <person name="Barrero-Sicilia C."/>
            <person name="Mateos I."/>
            <person name="Piednoel M."/>
            <person name="Hagmann J."/>
            <person name="Chen-Min-Tao R."/>
            <person name="Iglesias-Fernandez R."/>
            <person name="Schuster S.C."/>
            <person name="Alonso-Blanco C."/>
            <person name="Roudier F."/>
            <person name="Carbonero P."/>
            <person name="Paz-Ares J."/>
            <person name="Davis S.J."/>
            <person name="Pecinka A."/>
            <person name="Quesneville H."/>
            <person name="Colot V."/>
            <person name="Lysak M.A."/>
            <person name="Weigel D."/>
            <person name="Coupland G."/>
            <person name="Schneeberger K."/>
        </authorList>
    </citation>
    <scope>NUCLEOTIDE SEQUENCE [LARGE SCALE GENOMIC DNA]</scope>
    <source>
        <strain evidence="10">cv. Pajares</strain>
    </source>
</reference>
<keyword evidence="2" id="KW-0645">Protease</keyword>
<feature type="active site" evidence="6">
    <location>
        <position position="282"/>
    </location>
</feature>
<dbReference type="GO" id="GO:0006508">
    <property type="term" value="P:proteolysis"/>
    <property type="evidence" value="ECO:0007669"/>
    <property type="project" value="UniProtKB-KW"/>
</dbReference>
<dbReference type="Gene3D" id="2.40.70.10">
    <property type="entry name" value="Acid Proteases"/>
    <property type="match status" value="2"/>
</dbReference>
<dbReference type="SUPFAM" id="SSF50630">
    <property type="entry name" value="Acid proteases"/>
    <property type="match status" value="1"/>
</dbReference>
<dbReference type="PROSITE" id="PS51767">
    <property type="entry name" value="PEPTIDASE_A1"/>
    <property type="match status" value="1"/>
</dbReference>
<dbReference type="EMBL" id="CM002871">
    <property type="protein sequence ID" value="KFK38394.1"/>
    <property type="molecule type" value="Genomic_DNA"/>
</dbReference>
<accession>A0A087H8E2</accession>
<dbReference type="eggNOG" id="KOG1339">
    <property type="taxonomic scope" value="Eukaryota"/>
</dbReference>
<keyword evidence="3" id="KW-0064">Aspartyl protease</keyword>
<dbReference type="InterPro" id="IPR051708">
    <property type="entry name" value="Plant_Aspart_Prot_A1"/>
</dbReference>
<name>A0A087H8E2_ARAAL</name>
<dbReference type="PANTHER" id="PTHR47967">
    <property type="entry name" value="OS07G0603500 PROTEIN-RELATED"/>
    <property type="match status" value="1"/>
</dbReference>
<dbReference type="GO" id="GO:0005576">
    <property type="term" value="C:extracellular region"/>
    <property type="evidence" value="ECO:0007669"/>
    <property type="project" value="TreeGrafter"/>
</dbReference>
<proteinExistence type="inferred from homology"/>
<keyword evidence="5" id="KW-0325">Glycoprotein</keyword>
<evidence type="ECO:0000256" key="7">
    <source>
        <dbReference type="SAM" id="SignalP"/>
    </source>
</evidence>
<organism evidence="9 10">
    <name type="scientific">Arabis alpina</name>
    <name type="common">Alpine rock-cress</name>
    <dbReference type="NCBI Taxonomy" id="50452"/>
    <lineage>
        <taxon>Eukaryota</taxon>
        <taxon>Viridiplantae</taxon>
        <taxon>Streptophyta</taxon>
        <taxon>Embryophyta</taxon>
        <taxon>Tracheophyta</taxon>
        <taxon>Spermatophyta</taxon>
        <taxon>Magnoliopsida</taxon>
        <taxon>eudicotyledons</taxon>
        <taxon>Gunneridae</taxon>
        <taxon>Pentapetalae</taxon>
        <taxon>rosids</taxon>
        <taxon>malvids</taxon>
        <taxon>Brassicales</taxon>
        <taxon>Brassicaceae</taxon>
        <taxon>Arabideae</taxon>
        <taxon>Arabis</taxon>
    </lineage>
</organism>
<dbReference type="OMA" id="EGNMKAN"/>
<dbReference type="InterPro" id="IPR001461">
    <property type="entry name" value="Aspartic_peptidase_A1"/>
</dbReference>
<dbReference type="Pfam" id="PF14543">
    <property type="entry name" value="TAXi_N"/>
    <property type="match status" value="1"/>
</dbReference>
<evidence type="ECO:0000256" key="4">
    <source>
        <dbReference type="ARBA" id="ARBA00022801"/>
    </source>
</evidence>
<dbReference type="InterPro" id="IPR032861">
    <property type="entry name" value="TAXi_N"/>
</dbReference>
<feature type="domain" description="Peptidase A1" evidence="8">
    <location>
        <begin position="67"/>
        <end position="399"/>
    </location>
</feature>
<dbReference type="InterPro" id="IPR034161">
    <property type="entry name" value="Pepsin-like_plant"/>
</dbReference>
<feature type="signal peptide" evidence="7">
    <location>
        <begin position="1"/>
        <end position="21"/>
    </location>
</feature>
<evidence type="ECO:0000256" key="1">
    <source>
        <dbReference type="ARBA" id="ARBA00007447"/>
    </source>
</evidence>
<gene>
    <name evidence="9" type="ordered locus">AALP_Aa3g107600</name>
</gene>
<evidence type="ECO:0000256" key="3">
    <source>
        <dbReference type="ARBA" id="ARBA00022750"/>
    </source>
</evidence>
<evidence type="ECO:0000256" key="2">
    <source>
        <dbReference type="ARBA" id="ARBA00022670"/>
    </source>
</evidence>
<dbReference type="GO" id="GO:0004190">
    <property type="term" value="F:aspartic-type endopeptidase activity"/>
    <property type="evidence" value="ECO:0007669"/>
    <property type="project" value="UniProtKB-KW"/>
</dbReference>
<dbReference type="OrthoDB" id="771136at2759"/>
<dbReference type="PRINTS" id="PR00792">
    <property type="entry name" value="PEPSIN"/>
</dbReference>
<dbReference type="InterPro" id="IPR032799">
    <property type="entry name" value="TAXi_C"/>
</dbReference>
<evidence type="ECO:0000313" key="9">
    <source>
        <dbReference type="EMBL" id="KFK38394.1"/>
    </source>
</evidence>
<protein>
    <recommendedName>
        <fullName evidence="8">Peptidase A1 domain-containing protein</fullName>
    </recommendedName>
</protein>
<dbReference type="CDD" id="cd05476">
    <property type="entry name" value="pepsin_A_like_plant"/>
    <property type="match status" value="1"/>
</dbReference>
<dbReference type="InterPro" id="IPR021109">
    <property type="entry name" value="Peptidase_aspartic_dom_sf"/>
</dbReference>
<feature type="chain" id="PRO_5001822893" description="Peptidase A1 domain-containing protein" evidence="7">
    <location>
        <begin position="22"/>
        <end position="407"/>
    </location>
</feature>